<dbReference type="PROSITE" id="PS51665">
    <property type="entry name" value="ENKURIN"/>
    <property type="match status" value="1"/>
</dbReference>
<accession>A0AB39YXU8</accession>
<comment type="subcellular location">
    <subcellularLocation>
        <location evidence="1">Cell projection</location>
        <location evidence="1">Cilium</location>
    </subcellularLocation>
    <subcellularLocation>
        <location evidence="2">Cytoplasm</location>
        <location evidence="2">Cytoskeleton</location>
    </subcellularLocation>
</comment>
<evidence type="ECO:0000256" key="6">
    <source>
        <dbReference type="SAM" id="MobiDB-lite"/>
    </source>
</evidence>
<dbReference type="InterPro" id="IPR052102">
    <property type="entry name" value="Enkurin_domain-protein"/>
</dbReference>
<dbReference type="Pfam" id="PF13864">
    <property type="entry name" value="Enkurin"/>
    <property type="match status" value="1"/>
</dbReference>
<feature type="compositionally biased region" description="Basic and acidic residues" evidence="6">
    <location>
        <begin position="62"/>
        <end position="72"/>
    </location>
</feature>
<dbReference type="GO" id="GO:0005881">
    <property type="term" value="C:cytoplasmic microtubule"/>
    <property type="evidence" value="ECO:0007669"/>
    <property type="project" value="TreeGrafter"/>
</dbReference>
<evidence type="ECO:0000256" key="4">
    <source>
        <dbReference type="ARBA" id="ARBA00023212"/>
    </source>
</evidence>
<sequence length="400" mass="44693">MASLRRTHGGGRDFLQENKQNVARMETNGRCLAAAHARRVPLWRPVVLHYSEPLRPHGYNSQERHASHEAPDLRSGLAQPYGFRSASLPRLPNLCDMAQNMAVRKEQERMQGGWEDQQKKPSMGCCNGCHCHHGPHAHQGHQAEAGSLRQGHQAETVSLRQGHQADTMSLRQGHQAEPMPPHQGHQAGGDAPTKGHQAEKEVKMSKKGEGDQADRVSLVSRASRGSRRSQRIPNHAQENADPEAPLSARSSASAKTIKSKRSVSQESVRSNATIKSNISVASRSTTASKRSQVSRKSQMMEVMPPPTHLQDQKPREGEVEKAPPTAYEGYTPLTTNERNAALQDAQFKYGKLVEEYNHLPVSEPTLRVRNRKMAIERQLDELDYAINMFDQPNLDMYYKK</sequence>
<keyword evidence="3" id="KW-0963">Cytoplasm</keyword>
<feature type="compositionally biased region" description="Polar residues" evidence="6">
    <location>
        <begin position="248"/>
        <end position="297"/>
    </location>
</feature>
<protein>
    <recommendedName>
        <fullName evidence="7">Enkurin domain-containing protein</fullName>
    </recommendedName>
</protein>
<organism evidence="8 9">
    <name type="scientific">Drosophila suzukii</name>
    <name type="common">Spotted-wing drosophila fruit fly</name>
    <dbReference type="NCBI Taxonomy" id="28584"/>
    <lineage>
        <taxon>Eukaryota</taxon>
        <taxon>Metazoa</taxon>
        <taxon>Ecdysozoa</taxon>
        <taxon>Arthropoda</taxon>
        <taxon>Hexapoda</taxon>
        <taxon>Insecta</taxon>
        <taxon>Pterygota</taxon>
        <taxon>Neoptera</taxon>
        <taxon>Endopterygota</taxon>
        <taxon>Diptera</taxon>
        <taxon>Brachycera</taxon>
        <taxon>Muscomorpha</taxon>
        <taxon>Ephydroidea</taxon>
        <taxon>Drosophilidae</taxon>
        <taxon>Drosophila</taxon>
        <taxon>Sophophora</taxon>
    </lineage>
</organism>
<dbReference type="PANTHER" id="PTHR21490:SF2">
    <property type="entry name" value="ENKURIN DOMAIN-CONTAINING PROTEIN 1"/>
    <property type="match status" value="1"/>
</dbReference>
<evidence type="ECO:0000313" key="9">
    <source>
        <dbReference type="RefSeq" id="XP_016923970.2"/>
    </source>
</evidence>
<feature type="compositionally biased region" description="Basic and acidic residues" evidence="6">
    <location>
        <begin position="310"/>
        <end position="321"/>
    </location>
</feature>
<evidence type="ECO:0000259" key="7">
    <source>
        <dbReference type="PROSITE" id="PS51665"/>
    </source>
</evidence>
<proteinExistence type="predicted"/>
<name>A0AB39YXU8_DROSZ</name>
<dbReference type="AlphaFoldDB" id="A0AB39YXU8"/>
<gene>
    <name evidence="9" type="primary">LOC108005284</name>
</gene>
<evidence type="ECO:0000256" key="3">
    <source>
        <dbReference type="ARBA" id="ARBA00022490"/>
    </source>
</evidence>
<feature type="compositionally biased region" description="Basic and acidic residues" evidence="6">
    <location>
        <begin position="196"/>
        <end position="214"/>
    </location>
</feature>
<dbReference type="InterPro" id="IPR027012">
    <property type="entry name" value="Enkurin_dom"/>
</dbReference>
<dbReference type="PANTHER" id="PTHR21490">
    <property type="entry name" value="ENKURIN-RELATED"/>
    <property type="match status" value="1"/>
</dbReference>
<dbReference type="Proteomes" id="UP001652628">
    <property type="component" value="Chromosome X"/>
</dbReference>
<feature type="domain" description="Enkurin" evidence="7">
    <location>
        <begin position="283"/>
        <end position="397"/>
    </location>
</feature>
<reference evidence="9" key="1">
    <citation type="submission" date="2025-08" db="UniProtKB">
        <authorList>
            <consortium name="RefSeq"/>
        </authorList>
    </citation>
    <scope>IDENTIFICATION</scope>
</reference>
<feature type="compositionally biased region" description="Polar residues" evidence="6">
    <location>
        <begin position="153"/>
        <end position="172"/>
    </location>
</feature>
<dbReference type="RefSeq" id="XP_016923970.2">
    <property type="nucleotide sequence ID" value="XM_017068481.4"/>
</dbReference>
<feature type="region of interest" description="Disordered" evidence="6">
    <location>
        <begin position="136"/>
        <end position="332"/>
    </location>
</feature>
<evidence type="ECO:0000256" key="2">
    <source>
        <dbReference type="ARBA" id="ARBA00004245"/>
    </source>
</evidence>
<evidence type="ECO:0000313" key="8">
    <source>
        <dbReference type="Proteomes" id="UP001652628"/>
    </source>
</evidence>
<keyword evidence="4" id="KW-0206">Cytoskeleton</keyword>
<evidence type="ECO:0000256" key="5">
    <source>
        <dbReference type="ARBA" id="ARBA00023273"/>
    </source>
</evidence>
<feature type="region of interest" description="Disordered" evidence="6">
    <location>
        <begin position="55"/>
        <end position="77"/>
    </location>
</feature>
<keyword evidence="8" id="KW-1185">Reference proteome</keyword>
<dbReference type="GO" id="GO:0005929">
    <property type="term" value="C:cilium"/>
    <property type="evidence" value="ECO:0007669"/>
    <property type="project" value="UniProtKB-SubCell"/>
</dbReference>
<dbReference type="GeneID" id="108005284"/>
<evidence type="ECO:0000256" key="1">
    <source>
        <dbReference type="ARBA" id="ARBA00004138"/>
    </source>
</evidence>
<keyword evidence="5" id="KW-0966">Cell projection</keyword>